<dbReference type="GO" id="GO:0003735">
    <property type="term" value="F:structural constituent of ribosome"/>
    <property type="evidence" value="ECO:0007669"/>
    <property type="project" value="InterPro"/>
</dbReference>
<evidence type="ECO:0000313" key="8">
    <source>
        <dbReference type="EMBL" id="JAS27493.1"/>
    </source>
</evidence>
<name>A0A1B6DPE5_9HEMI</name>
<dbReference type="InterPro" id="IPR005825">
    <property type="entry name" value="Ribosomal_uL24_CS"/>
</dbReference>
<gene>
    <name evidence="8" type="ORF">g.14374</name>
</gene>
<evidence type="ECO:0000256" key="3">
    <source>
        <dbReference type="ARBA" id="ARBA00023274"/>
    </source>
</evidence>
<dbReference type="InterPro" id="IPR014722">
    <property type="entry name" value="Rib_uL2_dom2"/>
</dbReference>
<protein>
    <recommendedName>
        <fullName evidence="4">Large ribosomal subunit protein uL24m</fullName>
    </recommendedName>
    <alternativeName>
        <fullName evidence="5">39S ribosomal protein L24, mitochondrial</fullName>
    </alternativeName>
</protein>
<evidence type="ECO:0000256" key="5">
    <source>
        <dbReference type="ARBA" id="ARBA00035357"/>
    </source>
</evidence>
<dbReference type="InterPro" id="IPR041988">
    <property type="entry name" value="Ribosomal_uL24_KOW"/>
</dbReference>
<sequence>MRFTQALFLRFKDIGELTKIYANLPDSFIKRSMEMVEYKTPRGFPQYLPRTLKKKEYYFGKHRPWTSEFKVENQERKRKVYVEPTKDWSYFRGDVVEILSGKDKGKQGTIVQVIQERNWVIVEGLNCKLEKTGETADSPGMYLKVEEPLLVTTEVELIDPADLLPTKVEWRYTEEGLRVRVSTRSGRIIPVPIQSAETYDYKTKNTYIESEKDTNTDETLKITFEPKLETFEMCIMREMGMKEERTPAPTYWY</sequence>
<dbReference type="PROSITE" id="PS01108">
    <property type="entry name" value="RIBOSOMAL_L24"/>
    <property type="match status" value="1"/>
</dbReference>
<dbReference type="SMART" id="SM00739">
    <property type="entry name" value="KOW"/>
    <property type="match status" value="1"/>
</dbReference>
<dbReference type="PANTHER" id="PTHR12903">
    <property type="entry name" value="MITOCHONDRIAL RIBOSOMAL PROTEIN L24"/>
    <property type="match status" value="1"/>
</dbReference>
<comment type="similarity">
    <text evidence="1 6">Belongs to the universal ribosomal protein uL24 family.</text>
</comment>
<proteinExistence type="inferred from homology"/>
<dbReference type="AlphaFoldDB" id="A0A1B6DPE5"/>
<evidence type="ECO:0000256" key="2">
    <source>
        <dbReference type="ARBA" id="ARBA00022980"/>
    </source>
</evidence>
<accession>A0A1B6DPE5</accession>
<dbReference type="Pfam" id="PF00467">
    <property type="entry name" value="KOW"/>
    <property type="match status" value="1"/>
</dbReference>
<dbReference type="Pfam" id="PF17136">
    <property type="entry name" value="ribosomal_L24"/>
    <property type="match status" value="1"/>
</dbReference>
<dbReference type="CDD" id="cd06089">
    <property type="entry name" value="KOW_RPL26"/>
    <property type="match status" value="1"/>
</dbReference>
<organism evidence="8">
    <name type="scientific">Clastoptera arizonana</name>
    <name type="common">Arizona spittle bug</name>
    <dbReference type="NCBI Taxonomy" id="38151"/>
    <lineage>
        <taxon>Eukaryota</taxon>
        <taxon>Metazoa</taxon>
        <taxon>Ecdysozoa</taxon>
        <taxon>Arthropoda</taxon>
        <taxon>Hexapoda</taxon>
        <taxon>Insecta</taxon>
        <taxon>Pterygota</taxon>
        <taxon>Neoptera</taxon>
        <taxon>Paraneoptera</taxon>
        <taxon>Hemiptera</taxon>
        <taxon>Auchenorrhyncha</taxon>
        <taxon>Cercopoidea</taxon>
        <taxon>Clastopteridae</taxon>
        <taxon>Clastoptera</taxon>
    </lineage>
</organism>
<reference evidence="8" key="1">
    <citation type="submission" date="2015-12" db="EMBL/GenBank/DDBJ databases">
        <title>De novo transcriptome assembly of four potential Pierce s Disease insect vectors from Arizona vineyards.</title>
        <authorList>
            <person name="Tassone E.E."/>
        </authorList>
    </citation>
    <scope>NUCLEOTIDE SEQUENCE</scope>
</reference>
<dbReference type="InterPro" id="IPR003256">
    <property type="entry name" value="Ribosomal_uL24"/>
</dbReference>
<dbReference type="InterPro" id="IPR057264">
    <property type="entry name" value="Ribosomal_uL24_C"/>
</dbReference>
<dbReference type="GO" id="GO:1990904">
    <property type="term" value="C:ribonucleoprotein complex"/>
    <property type="evidence" value="ECO:0007669"/>
    <property type="project" value="UniProtKB-KW"/>
</dbReference>
<keyword evidence="2 6" id="KW-0689">Ribosomal protein</keyword>
<dbReference type="NCBIfam" id="TIGR01079">
    <property type="entry name" value="rplX_bact"/>
    <property type="match status" value="1"/>
</dbReference>
<dbReference type="InterPro" id="IPR005824">
    <property type="entry name" value="KOW"/>
</dbReference>
<dbReference type="InterPro" id="IPR008991">
    <property type="entry name" value="Translation_prot_SH3-like_sf"/>
</dbReference>
<dbReference type="EMBL" id="GEDC01009805">
    <property type="protein sequence ID" value="JAS27493.1"/>
    <property type="molecule type" value="Transcribed_RNA"/>
</dbReference>
<dbReference type="GO" id="GO:0006412">
    <property type="term" value="P:translation"/>
    <property type="evidence" value="ECO:0007669"/>
    <property type="project" value="InterPro"/>
</dbReference>
<dbReference type="GO" id="GO:0005840">
    <property type="term" value="C:ribosome"/>
    <property type="evidence" value="ECO:0007669"/>
    <property type="project" value="UniProtKB-KW"/>
</dbReference>
<evidence type="ECO:0000256" key="4">
    <source>
        <dbReference type="ARBA" id="ARBA00035283"/>
    </source>
</evidence>
<dbReference type="SUPFAM" id="SSF50104">
    <property type="entry name" value="Translation proteins SH3-like domain"/>
    <property type="match status" value="1"/>
</dbReference>
<dbReference type="GO" id="GO:0003723">
    <property type="term" value="F:RNA binding"/>
    <property type="evidence" value="ECO:0007669"/>
    <property type="project" value="InterPro"/>
</dbReference>
<evidence type="ECO:0000256" key="6">
    <source>
        <dbReference type="RuleBase" id="RU003477"/>
    </source>
</evidence>
<feature type="domain" description="KOW" evidence="7">
    <location>
        <begin position="89"/>
        <end position="116"/>
    </location>
</feature>
<evidence type="ECO:0000256" key="1">
    <source>
        <dbReference type="ARBA" id="ARBA00010618"/>
    </source>
</evidence>
<evidence type="ECO:0000259" key="7">
    <source>
        <dbReference type="SMART" id="SM00739"/>
    </source>
</evidence>
<dbReference type="Gene3D" id="2.30.30.30">
    <property type="match status" value="1"/>
</dbReference>
<keyword evidence="3 6" id="KW-0687">Ribonucleoprotein</keyword>